<evidence type="ECO:0000313" key="2">
    <source>
        <dbReference type="EMBL" id="MBB4081030.1"/>
    </source>
</evidence>
<feature type="transmembrane region" description="Helical" evidence="1">
    <location>
        <begin position="89"/>
        <end position="111"/>
    </location>
</feature>
<sequence>MDASLIIMWTGFILAGYAVVGNDSIQTLGTFLASNENKPWYVLWAFAGSILAFTLLYGWYTYSGDVSYGRLESYEFVDDMGWPYLLPPLVLMLLTRTGIPVSTSFLILTFFKPKGLLDMTMKSILGYALAFCVAIIVWQLVTRWLDKRFIHNNITDRETQTWTILQWASTGFLWGQWLIQDFANIYVYLPRSLTGSEIGVSLTILLLMLAFIFYSKGGNIQKIVKAKTNTTDIRSATIIDFIYGIVLLFFKEFSNVPMSTTWVFLGLLAGREIAIRYRLELDEEPSDRLRAPLAYYAGMVLNVVLLLLIGYVVYLRDQVNDFVIVVMAAAMIARAAIAYFETMPGQKNLTAAFRNIFSDLGKVTFGLVVSIALVYIMRFLTTGTFLGNVG</sequence>
<keyword evidence="1" id="KW-0472">Membrane</keyword>
<name>A0A840E7M4_9BACT</name>
<feature type="transmembrane region" description="Helical" evidence="1">
    <location>
        <begin position="123"/>
        <end position="141"/>
    </location>
</feature>
<feature type="transmembrane region" description="Helical" evidence="1">
    <location>
        <begin position="294"/>
        <end position="316"/>
    </location>
</feature>
<feature type="transmembrane region" description="Helical" evidence="1">
    <location>
        <begin position="6"/>
        <end position="28"/>
    </location>
</feature>
<feature type="transmembrane region" description="Helical" evidence="1">
    <location>
        <begin position="40"/>
        <end position="60"/>
    </location>
</feature>
<proteinExistence type="predicted"/>
<keyword evidence="1" id="KW-0812">Transmembrane</keyword>
<comment type="caution">
    <text evidence="2">The sequence shown here is derived from an EMBL/GenBank/DDBJ whole genome shotgun (WGS) entry which is preliminary data.</text>
</comment>
<protein>
    <submittedName>
        <fullName evidence="2">Uncharacterized protein</fullName>
    </submittedName>
</protein>
<feature type="transmembrane region" description="Helical" evidence="1">
    <location>
        <begin position="235"/>
        <end position="250"/>
    </location>
</feature>
<dbReference type="Proteomes" id="UP000576209">
    <property type="component" value="Unassembled WGS sequence"/>
</dbReference>
<dbReference type="EMBL" id="JACIFF010000011">
    <property type="protein sequence ID" value="MBB4081030.1"/>
    <property type="molecule type" value="Genomic_DNA"/>
</dbReference>
<evidence type="ECO:0000256" key="1">
    <source>
        <dbReference type="SAM" id="Phobius"/>
    </source>
</evidence>
<dbReference type="RefSeq" id="WP_246416841.1">
    <property type="nucleotide sequence ID" value="NZ_JACIFF010000011.1"/>
</dbReference>
<feature type="transmembrane region" description="Helical" evidence="1">
    <location>
        <begin position="360"/>
        <end position="380"/>
    </location>
</feature>
<accession>A0A840E7M4</accession>
<keyword evidence="1" id="KW-1133">Transmembrane helix</keyword>
<evidence type="ECO:0000313" key="3">
    <source>
        <dbReference type="Proteomes" id="UP000576209"/>
    </source>
</evidence>
<feature type="transmembrane region" description="Helical" evidence="1">
    <location>
        <begin position="198"/>
        <end position="214"/>
    </location>
</feature>
<organism evidence="2 3">
    <name type="scientific">Neolewinella aquimaris</name>
    <dbReference type="NCBI Taxonomy" id="1835722"/>
    <lineage>
        <taxon>Bacteria</taxon>
        <taxon>Pseudomonadati</taxon>
        <taxon>Bacteroidota</taxon>
        <taxon>Saprospiria</taxon>
        <taxon>Saprospirales</taxon>
        <taxon>Lewinellaceae</taxon>
        <taxon>Neolewinella</taxon>
    </lineage>
</organism>
<keyword evidence="3" id="KW-1185">Reference proteome</keyword>
<feature type="transmembrane region" description="Helical" evidence="1">
    <location>
        <begin position="322"/>
        <end position="340"/>
    </location>
</feature>
<reference evidence="2 3" key="1">
    <citation type="submission" date="2020-08" db="EMBL/GenBank/DDBJ databases">
        <title>Genomic Encyclopedia of Type Strains, Phase IV (KMG-IV): sequencing the most valuable type-strain genomes for metagenomic binning, comparative biology and taxonomic classification.</title>
        <authorList>
            <person name="Goeker M."/>
        </authorList>
    </citation>
    <scope>NUCLEOTIDE SEQUENCE [LARGE SCALE GENOMIC DNA]</scope>
    <source>
        <strain evidence="2 3">DSM 105137</strain>
    </source>
</reference>
<dbReference type="AlphaFoldDB" id="A0A840E7M4"/>
<gene>
    <name evidence="2" type="ORF">GGR28_003671</name>
</gene>